<dbReference type="InterPro" id="IPR032466">
    <property type="entry name" value="Metal_Hydrolase"/>
</dbReference>
<comment type="caution">
    <text evidence="2">The sequence shown here is derived from an EMBL/GenBank/DDBJ whole genome shotgun (WGS) entry which is preliminary data.</text>
</comment>
<dbReference type="InterPro" id="IPR006680">
    <property type="entry name" value="Amidohydro-rel"/>
</dbReference>
<keyword evidence="2" id="KW-0378">Hydrolase</keyword>
<evidence type="ECO:0000313" key="3">
    <source>
        <dbReference type="Proteomes" id="UP000244940"/>
    </source>
</evidence>
<dbReference type="Proteomes" id="UP000244940">
    <property type="component" value="Unassembled WGS sequence"/>
</dbReference>
<reference evidence="2 3" key="1">
    <citation type="submission" date="2018-05" db="EMBL/GenBank/DDBJ databases">
        <title>Pararhodobacter marina sp. nov., isolated from deep-sea water of the Indian Ocean.</title>
        <authorList>
            <person name="Lai Q.Sr."/>
            <person name="Liu X."/>
            <person name="Shao Z."/>
        </authorList>
    </citation>
    <scope>NUCLEOTIDE SEQUENCE [LARGE SCALE GENOMIC DNA]</scope>
    <source>
        <strain evidence="2 3">CIC4N-9</strain>
    </source>
</reference>
<organism evidence="2 3">
    <name type="scientific">Pararhodobacter marinus</name>
    <dbReference type="NCBI Taxonomy" id="2184063"/>
    <lineage>
        <taxon>Bacteria</taxon>
        <taxon>Pseudomonadati</taxon>
        <taxon>Pseudomonadota</taxon>
        <taxon>Alphaproteobacteria</taxon>
        <taxon>Rhodobacterales</taxon>
        <taxon>Paracoccaceae</taxon>
        <taxon>Pararhodobacter</taxon>
    </lineage>
</organism>
<dbReference type="GeneID" id="94367409"/>
<evidence type="ECO:0000259" key="1">
    <source>
        <dbReference type="Pfam" id="PF04909"/>
    </source>
</evidence>
<dbReference type="AlphaFoldDB" id="A0A2U2C425"/>
<dbReference type="SUPFAM" id="SSF51556">
    <property type="entry name" value="Metallo-dependent hydrolases"/>
    <property type="match status" value="1"/>
</dbReference>
<dbReference type="OrthoDB" id="9787654at2"/>
<keyword evidence="3" id="KW-1185">Reference proteome</keyword>
<dbReference type="EMBL" id="QEYD01000018">
    <property type="protein sequence ID" value="PWE26612.1"/>
    <property type="molecule type" value="Genomic_DNA"/>
</dbReference>
<protein>
    <submittedName>
        <fullName evidence="2">Amidohydrolase</fullName>
    </submittedName>
</protein>
<gene>
    <name evidence="2" type="ORF">C4N9_21165</name>
</gene>
<sequence>MIRFDCHAHVYERLLPVSGARYVPSATAPLADWLSRQRAAGLSGGVIVQVSFLGTDNSQLVDALAGLDRRLFSGIAVTALDVDESALQALAAAGVTGLRWNLVQGADLPDPSDPVVQRLAAMLRALGMHLEIQLESPKLAGYLPALGQLAVPVVIDHLGLPRATAEREPWIDALESLPSRERVFVKISAPYRAERDPRAHIDRLLTLLPGDRFVWGSDWPHTRHESRAEYRGLLAEAADRIDDAAAARTLYGLAVA</sequence>
<dbReference type="PANTHER" id="PTHR35563">
    <property type="entry name" value="BARREL METAL-DEPENDENT HYDROLASE, PUTATIVE (AFU_ORTHOLOGUE AFUA_1G16240)-RELATED"/>
    <property type="match status" value="1"/>
</dbReference>
<dbReference type="Gene3D" id="3.20.20.140">
    <property type="entry name" value="Metal-dependent hydrolases"/>
    <property type="match status" value="1"/>
</dbReference>
<feature type="domain" description="Amidohydrolase-related" evidence="1">
    <location>
        <begin position="5"/>
        <end position="245"/>
    </location>
</feature>
<dbReference type="RefSeq" id="WP_109535336.1">
    <property type="nucleotide sequence ID" value="NZ_QEYD01000018.1"/>
</dbReference>
<name>A0A2U2C425_9RHOB</name>
<accession>A0A2U2C425</accession>
<proteinExistence type="predicted"/>
<dbReference type="Pfam" id="PF04909">
    <property type="entry name" value="Amidohydro_2"/>
    <property type="match status" value="1"/>
</dbReference>
<dbReference type="PANTHER" id="PTHR35563:SF2">
    <property type="entry name" value="BARREL METAL-DEPENDENT HYDROLASE, PUTATIVE (AFU_ORTHOLOGUE AFUA_1G16240)-RELATED"/>
    <property type="match status" value="1"/>
</dbReference>
<dbReference type="InterPro" id="IPR052358">
    <property type="entry name" value="Aro_Compnd_Degr_Hydrolases"/>
</dbReference>
<evidence type="ECO:0000313" key="2">
    <source>
        <dbReference type="EMBL" id="PWE26612.1"/>
    </source>
</evidence>
<dbReference type="GO" id="GO:0016787">
    <property type="term" value="F:hydrolase activity"/>
    <property type="evidence" value="ECO:0007669"/>
    <property type="project" value="UniProtKB-KW"/>
</dbReference>